<dbReference type="RefSeq" id="WP_040098356.1">
    <property type="nucleotide sequence ID" value="NZ_JWJD01000002.1"/>
</dbReference>
<dbReference type="EMBL" id="JWJD01000002">
    <property type="protein sequence ID" value="KIH77073.1"/>
    <property type="molecule type" value="Genomic_DNA"/>
</dbReference>
<dbReference type="AlphaFoldDB" id="A0A0C2EEM2"/>
<proteinExistence type="predicted"/>
<sequence>MPGPPVSIGCTVMLTPGAAGPPDTGTIIAVFPPFITAGGMPLATSGSLCMMVNSLSGVPYPLTIGMPASSGVTVGGRSLVRMLDRIPTPPGIMTILGPPAAPYVTDNWPP</sequence>
<evidence type="ECO:0000313" key="1">
    <source>
        <dbReference type="EMBL" id="KIH77073.1"/>
    </source>
</evidence>
<accession>A0A0C2EEM2</accession>
<protein>
    <submittedName>
        <fullName evidence="1">Uncharacterized protein</fullName>
    </submittedName>
</protein>
<organism evidence="1 2">
    <name type="scientific">Geoalkalibacter ferrihydriticus DSM 17813</name>
    <dbReference type="NCBI Taxonomy" id="1121915"/>
    <lineage>
        <taxon>Bacteria</taxon>
        <taxon>Pseudomonadati</taxon>
        <taxon>Thermodesulfobacteriota</taxon>
        <taxon>Desulfuromonadia</taxon>
        <taxon>Desulfuromonadales</taxon>
        <taxon>Geoalkalibacteraceae</taxon>
        <taxon>Geoalkalibacter</taxon>
    </lineage>
</organism>
<dbReference type="Proteomes" id="UP000035068">
    <property type="component" value="Unassembled WGS sequence"/>
</dbReference>
<evidence type="ECO:0000313" key="2">
    <source>
        <dbReference type="Proteomes" id="UP000035068"/>
    </source>
</evidence>
<reference evidence="1 2" key="1">
    <citation type="submission" date="2014-12" db="EMBL/GenBank/DDBJ databases">
        <title>Genomes of Geoalkalibacter ferrihydriticus and Geoalkalibacter subterraneus, two haloalkaliphilic metal-reducing members of the Geobacteraceae.</title>
        <authorList>
            <person name="Badalamenti J.P."/>
            <person name="Torres C.I."/>
            <person name="Krajmalnik-Brown R."/>
            <person name="Bond D.R."/>
        </authorList>
    </citation>
    <scope>NUCLEOTIDE SEQUENCE [LARGE SCALE GENOMIC DNA]</scope>
    <source>
        <strain evidence="1 2">DSM 17813</strain>
    </source>
</reference>
<keyword evidence="2" id="KW-1185">Reference proteome</keyword>
<name>A0A0C2EEM2_9BACT</name>
<comment type="caution">
    <text evidence="1">The sequence shown here is derived from an EMBL/GenBank/DDBJ whole genome shotgun (WGS) entry which is preliminary data.</text>
</comment>
<gene>
    <name evidence="1" type="ORF">GFER_08565</name>
</gene>